<dbReference type="Pfam" id="PF13021">
    <property type="entry name" value="DUF3885"/>
    <property type="match status" value="1"/>
</dbReference>
<sequence>MAPSLYHQWDIGIHFELGTGIYQFKDDGSLNLEMFDCVYNQALSIFNELFSDLDEIFLVTNVYQHRSDEIKKKRIKVYNRFLKNKNLKLHLRQETLPYVFDDEEADDYYTSRFSLKCCKHDFKYPLLIKAACNEDFPLKPKFGPVSNYPDVFFINITKNVIFFIYDDRGCEVIATNNETIYPLYEKYGDWIDEYSREEIVKRFK</sequence>
<gene>
    <name evidence="2" type="ORF">H131_22830</name>
</gene>
<dbReference type="eggNOG" id="ENOG502ZC9V">
    <property type="taxonomic scope" value="Bacteria"/>
</dbReference>
<evidence type="ECO:0000313" key="2">
    <source>
        <dbReference type="EMBL" id="EON70174.1"/>
    </source>
</evidence>
<evidence type="ECO:0000259" key="1">
    <source>
        <dbReference type="Pfam" id="PF13021"/>
    </source>
</evidence>
<dbReference type="EMBL" id="AQPX01000056">
    <property type="protein sequence ID" value="EON70174.1"/>
    <property type="molecule type" value="Genomic_DNA"/>
</dbReference>
<protein>
    <recommendedName>
        <fullName evidence="1">DUF3885 domain-containing protein</fullName>
    </recommendedName>
</protein>
<dbReference type="PATRIC" id="fig|1285586.5.peg.4764"/>
<dbReference type="HOGENOM" id="CLU_077093_1_0_9"/>
<reference evidence="2 3" key="1">
    <citation type="submission" date="2013-04" db="EMBL/GenBank/DDBJ databases">
        <title>Draft genome of the heavy metal tolerant bacterium Lysinibacillus sphaericus strain OT4b.31.</title>
        <authorList>
            <person name="Pena-Montenegro T.D."/>
            <person name="Dussan J."/>
        </authorList>
    </citation>
    <scope>NUCLEOTIDE SEQUENCE [LARGE SCALE GENOMIC DNA]</scope>
    <source>
        <strain evidence="2 3">OT4b.31</strain>
    </source>
</reference>
<comment type="caution">
    <text evidence="2">The sequence shown here is derived from an EMBL/GenBank/DDBJ whole genome shotgun (WGS) entry which is preliminary data.</text>
</comment>
<evidence type="ECO:0000313" key="3">
    <source>
        <dbReference type="Proteomes" id="UP000013911"/>
    </source>
</evidence>
<dbReference type="Proteomes" id="UP000013911">
    <property type="component" value="Unassembled WGS sequence"/>
</dbReference>
<dbReference type="InterPro" id="IPR024976">
    <property type="entry name" value="DUF3885"/>
</dbReference>
<dbReference type="AlphaFoldDB" id="R7Z835"/>
<name>R7Z835_LYSSH</name>
<feature type="domain" description="DUF3885" evidence="1">
    <location>
        <begin position="3"/>
        <end position="194"/>
    </location>
</feature>
<organism evidence="2 3">
    <name type="scientific">Lysinibacillus sphaericus OT4b.31</name>
    <dbReference type="NCBI Taxonomy" id="1285586"/>
    <lineage>
        <taxon>Bacteria</taxon>
        <taxon>Bacillati</taxon>
        <taxon>Bacillota</taxon>
        <taxon>Bacilli</taxon>
        <taxon>Bacillales</taxon>
        <taxon>Bacillaceae</taxon>
        <taxon>Lysinibacillus</taxon>
    </lineage>
</organism>
<accession>R7Z835</accession>
<proteinExistence type="predicted"/>